<dbReference type="GO" id="GO:0006508">
    <property type="term" value="P:proteolysis"/>
    <property type="evidence" value="ECO:0007669"/>
    <property type="project" value="InterPro"/>
</dbReference>
<dbReference type="SUPFAM" id="SSF50494">
    <property type="entry name" value="Trypsin-like serine proteases"/>
    <property type="match status" value="1"/>
</dbReference>
<dbReference type="KEGG" id="sky:D0C37_31875"/>
<dbReference type="RefSeq" id="WP_117350834.1">
    <property type="nucleotide sequence ID" value="NZ_CP031742.1"/>
</dbReference>
<protein>
    <recommendedName>
        <fullName evidence="2">Peptidase C14 caspase domain-containing protein</fullName>
    </recommendedName>
</protein>
<dbReference type="Pfam" id="PF13365">
    <property type="entry name" value="Trypsin_2"/>
    <property type="match status" value="1"/>
</dbReference>
<sequence>MTDMLSRNDTSSAVLIGCHRFTDLEDLLAVQKNLVGLSEALTDPMIWGLEKDRLKVLDQPCSGDDVLDAVAKAADAAHDTLVVYYSGHGLIDPSTGELYMALPDSRIRNVLVQRALRYDYLRRIVSSSGARKKVMLLDCCFSGRALGAMASADHSAAANVTMVDGTCVITSASATALSLAVPGEKYTAFTGVLLDILQQGVPGAGTYLTMETVFDAARSRLAARSLPLPQQRNRNTAGRICIARNRASAPSSSPGEQAAPPPRDRKGSLETSHVRIYAASGDILCSGLLVSDGIVCTCMHALGTAFDVQITDDEVSSAPIELDFPLLPGVPRSRARVVSWRHDGSDVALLRIEAPVAGSVPAPPTKSRRVRETKFRALGFPRLSDDGIWVSGELRAKPGAELAQAKTAPQSPRMDQGFIGSPIWDETYGGVAGIVMVTQHDGSLAFVLPTSSLSEELNRLARKTRRAERAAWAEQARSGRRERSKARAAQLLSEAASLCSNISAPDTQMQQLTSIIATAVSVDTDVARQLCAVLEQHSTLLQDRLSQVRALSRVADHFAPADGRQAALIAERAEALAREGHGLRMQKRHRLALYAVASGFSRIDPRRAESILTELGPAQNDDDISAVSAVLRSIAAIDPDRAERGTRSLPRSYRLRAEQVLSAVAIAVARQQPDRAQELANSISDPNTRMYALMRISASLALSDPDRAERLALGLADQGFQSSLLTTLADSLASRDPYRAERIAHAIPHAALRARALDSVFEKMIRHDPQRAEHMARTFLDPDKRAQALHALVSRLASTDADRAEAIARSFGDDEDIAEALLRVVDRLRETAPDAAARIALSMPASEPGPRARALALTAQELVWHSPDHARQLFQEAEQSARVTPHVMKRHLAYSACAAGLAETDPERARQITQKIKGRGDRALAWCDMVTALAGTAPALQAELLAAALRKARKLTYWEHKTVLRHTAARLIHTPLSRRKVRAFAEQITEQAMGLLPSPYGDDGLQRLADQLVEVDRHSAAELALEVLRTDGKQHSGDRYGIHSLDALMILALTKPWHLTDLAPPRQGPSNTDERDKFWRDLIKAMTEKARILTTDADTEDPADALPLLSDG</sequence>
<dbReference type="Pfam" id="PF00656">
    <property type="entry name" value="Peptidase_C14"/>
    <property type="match status" value="1"/>
</dbReference>
<dbReference type="SUPFAM" id="SSF52129">
    <property type="entry name" value="Caspase-like"/>
    <property type="match status" value="1"/>
</dbReference>
<dbReference type="GeneID" id="300118711"/>
<evidence type="ECO:0000313" key="3">
    <source>
        <dbReference type="EMBL" id="AXQ58754.1"/>
    </source>
</evidence>
<dbReference type="InterPro" id="IPR011600">
    <property type="entry name" value="Pept_C14_caspase"/>
</dbReference>
<gene>
    <name evidence="3" type="ORF">D0C37_31875</name>
</gene>
<evidence type="ECO:0000313" key="4">
    <source>
        <dbReference type="Proteomes" id="UP000259636"/>
    </source>
</evidence>
<dbReference type="InterPro" id="IPR009003">
    <property type="entry name" value="Peptidase_S1_PA"/>
</dbReference>
<evidence type="ECO:0000256" key="1">
    <source>
        <dbReference type="SAM" id="MobiDB-lite"/>
    </source>
</evidence>
<organism evidence="3 4">
    <name type="scientific">Streptomyces koyangensis</name>
    <dbReference type="NCBI Taxonomy" id="188770"/>
    <lineage>
        <taxon>Bacteria</taxon>
        <taxon>Bacillati</taxon>
        <taxon>Actinomycetota</taxon>
        <taxon>Actinomycetes</taxon>
        <taxon>Kitasatosporales</taxon>
        <taxon>Streptomycetaceae</taxon>
        <taxon>Streptomyces</taxon>
        <taxon>Streptomyces aurantiacus group</taxon>
    </lineage>
</organism>
<feature type="region of interest" description="Disordered" evidence="1">
    <location>
        <begin position="245"/>
        <end position="269"/>
    </location>
</feature>
<evidence type="ECO:0000259" key="2">
    <source>
        <dbReference type="Pfam" id="PF00656"/>
    </source>
</evidence>
<accession>A0A385DLH1</accession>
<proteinExistence type="predicted"/>
<feature type="domain" description="Peptidase C14 caspase" evidence="2">
    <location>
        <begin position="13"/>
        <end position="224"/>
    </location>
</feature>
<dbReference type="Proteomes" id="UP000259636">
    <property type="component" value="Chromosome"/>
</dbReference>
<dbReference type="AlphaFoldDB" id="A0A385DLH1"/>
<dbReference type="EMBL" id="CP031742">
    <property type="protein sequence ID" value="AXQ58754.1"/>
    <property type="molecule type" value="Genomic_DNA"/>
</dbReference>
<dbReference type="InterPro" id="IPR029030">
    <property type="entry name" value="Caspase-like_dom_sf"/>
</dbReference>
<dbReference type="GO" id="GO:0004197">
    <property type="term" value="F:cysteine-type endopeptidase activity"/>
    <property type="evidence" value="ECO:0007669"/>
    <property type="project" value="InterPro"/>
</dbReference>
<dbReference type="NCBIfam" id="NF047832">
    <property type="entry name" value="caspase_w_EACC1"/>
    <property type="match status" value="1"/>
</dbReference>
<name>A0A385DLH1_9ACTN</name>
<dbReference type="Gene3D" id="3.40.50.1460">
    <property type="match status" value="1"/>
</dbReference>
<reference evidence="3 4" key="1">
    <citation type="submission" date="2018-08" db="EMBL/GenBank/DDBJ databases">
        <authorList>
            <person name="Ferrada E.E."/>
            <person name="Latorre B.A."/>
        </authorList>
    </citation>
    <scope>NUCLEOTIDE SEQUENCE [LARGE SCALE GENOMIC DNA]</scope>
    <source>
        <strain evidence="3 4">VK-A60T</strain>
    </source>
</reference>